<evidence type="ECO:0000256" key="2">
    <source>
        <dbReference type="ARBA" id="ARBA00012483"/>
    </source>
</evidence>
<dbReference type="SUPFAM" id="SSF57850">
    <property type="entry name" value="RING/U-box"/>
    <property type="match status" value="1"/>
</dbReference>
<dbReference type="Gene3D" id="3.30.40.10">
    <property type="entry name" value="Zinc/RING finger domain, C3HC4 (zinc finger)"/>
    <property type="match status" value="1"/>
</dbReference>
<evidence type="ECO:0000256" key="4">
    <source>
        <dbReference type="ARBA" id="ARBA00022723"/>
    </source>
</evidence>
<keyword evidence="3" id="KW-0808">Transferase</keyword>
<dbReference type="Ensembl" id="ENSSOCT00000017824.1">
    <property type="protein sequence ID" value="ENSSOCP00000017378.1"/>
    <property type="gene ID" value="ENSSOCG00000013046.1"/>
</dbReference>
<evidence type="ECO:0000313" key="11">
    <source>
        <dbReference type="Proteomes" id="UP000694551"/>
    </source>
</evidence>
<evidence type="ECO:0000256" key="6">
    <source>
        <dbReference type="ARBA" id="ARBA00022786"/>
    </source>
</evidence>
<name>A0A8D0KY74_STROC</name>
<keyword evidence="6" id="KW-0833">Ubl conjugation pathway</keyword>
<dbReference type="CDD" id="cd16541">
    <property type="entry name" value="RING-HC_RNF123"/>
    <property type="match status" value="1"/>
</dbReference>
<dbReference type="Pfam" id="PF13920">
    <property type="entry name" value="zf-C3HC4_3"/>
    <property type="match status" value="1"/>
</dbReference>
<keyword evidence="5 8" id="KW-0863">Zinc-finger</keyword>
<dbReference type="GO" id="GO:0051603">
    <property type="term" value="P:proteolysis involved in protein catabolic process"/>
    <property type="evidence" value="ECO:0007669"/>
    <property type="project" value="TreeGrafter"/>
</dbReference>
<reference evidence="10" key="1">
    <citation type="submission" date="2025-08" db="UniProtKB">
        <authorList>
            <consortium name="Ensembl"/>
        </authorList>
    </citation>
    <scope>IDENTIFICATION</scope>
</reference>
<dbReference type="Pfam" id="PF25576">
    <property type="entry name" value="TPR_RNF123"/>
    <property type="match status" value="1"/>
</dbReference>
<dbReference type="InterPro" id="IPR045129">
    <property type="entry name" value="RNF123/RKP/RSPRY1"/>
</dbReference>
<reference evidence="10" key="2">
    <citation type="submission" date="2025-09" db="UniProtKB">
        <authorList>
            <consortium name="Ensembl"/>
        </authorList>
    </citation>
    <scope>IDENTIFICATION</scope>
</reference>
<dbReference type="InterPro" id="IPR057987">
    <property type="entry name" value="TPR_RNF123/RKP"/>
</dbReference>
<evidence type="ECO:0000256" key="1">
    <source>
        <dbReference type="ARBA" id="ARBA00000900"/>
    </source>
</evidence>
<evidence type="ECO:0000256" key="5">
    <source>
        <dbReference type="ARBA" id="ARBA00022771"/>
    </source>
</evidence>
<dbReference type="GO" id="GO:0008270">
    <property type="term" value="F:zinc ion binding"/>
    <property type="evidence" value="ECO:0007669"/>
    <property type="project" value="UniProtKB-KW"/>
</dbReference>
<dbReference type="GO" id="GO:0061630">
    <property type="term" value="F:ubiquitin protein ligase activity"/>
    <property type="evidence" value="ECO:0007669"/>
    <property type="project" value="UniProtKB-EC"/>
</dbReference>
<dbReference type="GO" id="GO:0016567">
    <property type="term" value="P:protein ubiquitination"/>
    <property type="evidence" value="ECO:0007669"/>
    <property type="project" value="UniProtKB-ARBA"/>
</dbReference>
<evidence type="ECO:0000256" key="8">
    <source>
        <dbReference type="PROSITE-ProRule" id="PRU00175"/>
    </source>
</evidence>
<organism evidence="10 11">
    <name type="scientific">Strix occidentalis caurina</name>
    <name type="common">northern spotted owl</name>
    <dbReference type="NCBI Taxonomy" id="311401"/>
    <lineage>
        <taxon>Eukaryota</taxon>
        <taxon>Metazoa</taxon>
        <taxon>Chordata</taxon>
        <taxon>Craniata</taxon>
        <taxon>Vertebrata</taxon>
        <taxon>Euteleostomi</taxon>
        <taxon>Archelosauria</taxon>
        <taxon>Archosauria</taxon>
        <taxon>Dinosauria</taxon>
        <taxon>Saurischia</taxon>
        <taxon>Theropoda</taxon>
        <taxon>Coelurosauria</taxon>
        <taxon>Aves</taxon>
        <taxon>Neognathae</taxon>
        <taxon>Neoaves</taxon>
        <taxon>Telluraves</taxon>
        <taxon>Strigiformes</taxon>
        <taxon>Strigidae</taxon>
        <taxon>Strix</taxon>
    </lineage>
</organism>
<evidence type="ECO:0000256" key="7">
    <source>
        <dbReference type="ARBA" id="ARBA00022833"/>
    </source>
</evidence>
<evidence type="ECO:0000313" key="10">
    <source>
        <dbReference type="Ensembl" id="ENSSOCP00000017378.1"/>
    </source>
</evidence>
<accession>A0A8D0KY74</accession>
<dbReference type="PANTHER" id="PTHR13363">
    <property type="entry name" value="RING FINGER AND SRY DOMAIN-CONTAINING"/>
    <property type="match status" value="1"/>
</dbReference>
<dbReference type="Proteomes" id="UP000694551">
    <property type="component" value="Unplaced"/>
</dbReference>
<dbReference type="FunFam" id="3.30.40.10:FF:000133">
    <property type="entry name" value="E3 ubiquitin-protein ligase RNF123"/>
    <property type="match status" value="1"/>
</dbReference>
<dbReference type="PANTHER" id="PTHR13363:SF5">
    <property type="entry name" value="E3 UBIQUITIN-PROTEIN LIGASE RNF123"/>
    <property type="match status" value="1"/>
</dbReference>
<dbReference type="PROSITE" id="PS50089">
    <property type="entry name" value="ZF_RING_2"/>
    <property type="match status" value="1"/>
</dbReference>
<proteinExistence type="predicted"/>
<evidence type="ECO:0000256" key="3">
    <source>
        <dbReference type="ARBA" id="ARBA00022679"/>
    </source>
</evidence>
<dbReference type="GO" id="GO:0005737">
    <property type="term" value="C:cytoplasm"/>
    <property type="evidence" value="ECO:0007669"/>
    <property type="project" value="TreeGrafter"/>
</dbReference>
<protein>
    <recommendedName>
        <fullName evidence="2">RING-type E3 ubiquitin transferase</fullName>
        <ecNumber evidence="2">2.3.2.27</ecNumber>
    </recommendedName>
</protein>
<keyword evidence="7" id="KW-0862">Zinc</keyword>
<sequence length="417" mass="47111">DDHPLDTLMRLAAILAKHFADSRIVGTDIRDSLMQALASYVCYPHSLRAVERIPEEQRISMMKNLLAPYEQRPWAQTNWILVRLWRGCGFGYRYTRLPHLLKTKPEDASLPSLQKPCPSTLLQQHMADLLRSDRDLAPSFLNSVLNQLNWAFSEFIGMIQEIQQAAERLERNFVDSRQLKVCATCFDLSVSLLRVLEMTVTLAPEIFLDWNRPSSELLLRRLAQLLNQVLNRVTAERNLFDRVVNLRLPGLESVDHYPILVAVTGILLLRSGPISERAERATAVLLADPCFQLRSIQYLLGHAEPSALAAAAPATDKRHFSLHTYTEYISAEELVKVDKMLSHLSEESKQAAATTLPTSEEDLCPICYAHPISAIFRPCSHKSCKACINQHLMNNKDCFFCKATITGVDDFTKPASS</sequence>
<dbReference type="AlphaFoldDB" id="A0A8D0KY74"/>
<keyword evidence="4" id="KW-0479">Metal-binding</keyword>
<dbReference type="EC" id="2.3.2.27" evidence="2"/>
<dbReference type="InterPro" id="IPR013083">
    <property type="entry name" value="Znf_RING/FYVE/PHD"/>
</dbReference>
<feature type="domain" description="RING-type" evidence="9">
    <location>
        <begin position="364"/>
        <end position="402"/>
    </location>
</feature>
<comment type="catalytic activity">
    <reaction evidence="1">
        <text>S-ubiquitinyl-[E2 ubiquitin-conjugating enzyme]-L-cysteine + [acceptor protein]-L-lysine = [E2 ubiquitin-conjugating enzyme]-L-cysteine + N(6)-ubiquitinyl-[acceptor protein]-L-lysine.</text>
        <dbReference type="EC" id="2.3.2.27"/>
    </reaction>
</comment>
<dbReference type="InterPro" id="IPR001841">
    <property type="entry name" value="Znf_RING"/>
</dbReference>
<keyword evidence="11" id="KW-1185">Reference proteome</keyword>
<evidence type="ECO:0000259" key="9">
    <source>
        <dbReference type="PROSITE" id="PS50089"/>
    </source>
</evidence>